<feature type="chain" id="PRO_5015159314" evidence="1">
    <location>
        <begin position="19"/>
        <end position="166"/>
    </location>
</feature>
<dbReference type="InterPro" id="IPR032632">
    <property type="entry name" value="Peptidase_M16_M"/>
</dbReference>
<keyword evidence="4" id="KW-1185">Reference proteome</keyword>
<protein>
    <submittedName>
        <fullName evidence="3">Putative peptidase M16 domain-containing protein</fullName>
    </submittedName>
</protein>
<keyword evidence="1" id="KW-0732">Signal</keyword>
<accession>A0A2P6SBZ3</accession>
<dbReference type="Gene3D" id="3.30.830.10">
    <property type="entry name" value="Metalloenzyme, LuxS/M16 peptidase-like"/>
    <property type="match status" value="1"/>
</dbReference>
<dbReference type="Pfam" id="PF16187">
    <property type="entry name" value="Peptidase_M16_M"/>
    <property type="match status" value="1"/>
</dbReference>
<organism evidence="3 4">
    <name type="scientific">Rosa chinensis</name>
    <name type="common">China rose</name>
    <dbReference type="NCBI Taxonomy" id="74649"/>
    <lineage>
        <taxon>Eukaryota</taxon>
        <taxon>Viridiplantae</taxon>
        <taxon>Streptophyta</taxon>
        <taxon>Embryophyta</taxon>
        <taxon>Tracheophyta</taxon>
        <taxon>Spermatophyta</taxon>
        <taxon>Magnoliopsida</taxon>
        <taxon>eudicotyledons</taxon>
        <taxon>Gunneridae</taxon>
        <taxon>Pentapetalae</taxon>
        <taxon>rosids</taxon>
        <taxon>fabids</taxon>
        <taxon>Rosales</taxon>
        <taxon>Rosaceae</taxon>
        <taxon>Rosoideae</taxon>
        <taxon>Rosoideae incertae sedis</taxon>
        <taxon>Rosa</taxon>
    </lineage>
</organism>
<dbReference type="Gramene" id="PRQ56192">
    <property type="protein sequence ID" value="PRQ56192"/>
    <property type="gene ID" value="RchiOBHm_Chr1g0333081"/>
</dbReference>
<sequence>MRLPIRLLPHLILTSGFCGLAGVAKLETLVSVSTDKLELKVYGFNDKLPALLSKILKTTKSFMPISDCFMICLVIHPLLSTLCLVFKFHIDKNTLLVSGLFMTVTLNRLLNVDMQVYVWLYKTGSRTIQKHSEGGCHEPVQNKFATVISQVSETDLQFVFGDAKQT</sequence>
<feature type="signal peptide" evidence="1">
    <location>
        <begin position="1"/>
        <end position="18"/>
    </location>
</feature>
<dbReference type="AlphaFoldDB" id="A0A2P6SBZ3"/>
<name>A0A2P6SBZ3_ROSCH</name>
<evidence type="ECO:0000313" key="3">
    <source>
        <dbReference type="EMBL" id="PRQ56192.1"/>
    </source>
</evidence>
<evidence type="ECO:0000313" key="4">
    <source>
        <dbReference type="Proteomes" id="UP000238479"/>
    </source>
</evidence>
<dbReference type="Proteomes" id="UP000238479">
    <property type="component" value="Chromosome 1"/>
</dbReference>
<gene>
    <name evidence="3" type="ORF">RchiOBHm_Chr1g0333081</name>
</gene>
<dbReference type="STRING" id="74649.A0A2P6SBZ3"/>
<evidence type="ECO:0000259" key="2">
    <source>
        <dbReference type="Pfam" id="PF16187"/>
    </source>
</evidence>
<comment type="caution">
    <text evidence="3">The sequence shown here is derived from an EMBL/GenBank/DDBJ whole genome shotgun (WGS) entry which is preliminary data.</text>
</comment>
<feature type="domain" description="Peptidase M16 middle/third" evidence="2">
    <location>
        <begin position="21"/>
        <end position="71"/>
    </location>
</feature>
<evidence type="ECO:0000256" key="1">
    <source>
        <dbReference type="SAM" id="SignalP"/>
    </source>
</evidence>
<proteinExistence type="predicted"/>
<reference evidence="3 4" key="1">
    <citation type="journal article" date="2018" name="Nat. Genet.">
        <title>The Rosa genome provides new insights in the design of modern roses.</title>
        <authorList>
            <person name="Bendahmane M."/>
        </authorList>
    </citation>
    <scope>NUCLEOTIDE SEQUENCE [LARGE SCALE GENOMIC DNA]</scope>
    <source>
        <strain evidence="4">cv. Old Blush</strain>
    </source>
</reference>
<dbReference type="EMBL" id="PDCK01000039">
    <property type="protein sequence ID" value="PRQ56192.1"/>
    <property type="molecule type" value="Genomic_DNA"/>
</dbReference>